<evidence type="ECO:0000256" key="8">
    <source>
        <dbReference type="ARBA" id="ARBA00023014"/>
    </source>
</evidence>
<dbReference type="GeneID" id="96866726"/>
<dbReference type="InterPro" id="IPR001709">
    <property type="entry name" value="Flavoprot_Pyr_Nucl_cyt_Rdtase"/>
</dbReference>
<dbReference type="InterPro" id="IPR039261">
    <property type="entry name" value="FNR_nucleotide-bd"/>
</dbReference>
<reference evidence="10" key="1">
    <citation type="submission" date="2018-11" db="EMBL/GenBank/DDBJ databases">
        <title>The first complete genome sequence of Mycoplasma iowae strain 695.</title>
        <authorList>
            <person name="Ghanem M."/>
            <person name="El-Gazzar M."/>
        </authorList>
    </citation>
    <scope>NUCLEOTIDE SEQUENCE [LARGE SCALE GENOMIC DNA]</scope>
    <source>
        <strain evidence="10">695</strain>
    </source>
</reference>
<organism evidence="9 10">
    <name type="scientific">Malacoplasma iowae 695</name>
    <dbReference type="NCBI Taxonomy" id="1048830"/>
    <lineage>
        <taxon>Bacteria</taxon>
        <taxon>Bacillati</taxon>
        <taxon>Mycoplasmatota</taxon>
        <taxon>Mycoplasmoidales</taxon>
        <taxon>Mycoplasmoidaceae</taxon>
        <taxon>Malacoplasma</taxon>
    </lineage>
</organism>
<dbReference type="KEGG" id="miw:EER00_00840"/>
<sequence length="403" mass="46135">MQNQKKKILYKKSPFLFMDLLKTKKMNLKRNELVDKQNVRNIKTKYYVNELANSLHPKEHDLKIIDIIDVSSDTKTFVLQPTTNHAAFFRAGQYISISVNIDNYLISRPYSLSCSPLDAKNKNIYQITIKRKPNGYVSNYMLDKVKKGDMIKSTGPQGDFYYTFLRDKKHVVAIAGGSGITPFLSMAKSIVENVEDFNLTILFGNRTSKNILFLEELDNLQKLSNGRVKVVHVLSEEKNSKYENGFIDSKIIQKYCDVNNSSFFVCGPKVMYKFVRKTLHELNVKEKFIRCEASNEIGNPKNYEDYVNEGNKTSYNIKINQNGKVLLIKARADETILVALQKAKISLLSNCLSGQCSWCRVKLISGKVYYPKSFANLRKADSKNKIFYTCSSFPVTDLEISTL</sequence>
<dbReference type="Pfam" id="PF00175">
    <property type="entry name" value="NAD_binding_1"/>
    <property type="match status" value="1"/>
</dbReference>
<dbReference type="Proteomes" id="UP000464283">
    <property type="component" value="Chromosome"/>
</dbReference>
<dbReference type="OrthoDB" id="9807864at2"/>
<dbReference type="GO" id="GO:0046872">
    <property type="term" value="F:metal ion binding"/>
    <property type="evidence" value="ECO:0007669"/>
    <property type="project" value="UniProtKB-KW"/>
</dbReference>
<keyword evidence="3" id="KW-0001">2Fe-2S</keyword>
<dbReference type="GO" id="GO:0051537">
    <property type="term" value="F:2 iron, 2 sulfur cluster binding"/>
    <property type="evidence" value="ECO:0007669"/>
    <property type="project" value="UniProtKB-KW"/>
</dbReference>
<dbReference type="PANTHER" id="PTHR47354">
    <property type="entry name" value="NADH OXIDOREDUCTASE HCR"/>
    <property type="match status" value="1"/>
</dbReference>
<dbReference type="PROSITE" id="PS51085">
    <property type="entry name" value="2FE2S_FER_2"/>
    <property type="match status" value="1"/>
</dbReference>
<keyword evidence="4" id="KW-0479">Metal-binding</keyword>
<accession>A0A6P1LH67</accession>
<dbReference type="InterPro" id="IPR050415">
    <property type="entry name" value="MRET"/>
</dbReference>
<dbReference type="Gene3D" id="3.40.50.80">
    <property type="entry name" value="Nucleotide-binding domain of ferredoxin-NADP reductase (FNR) module"/>
    <property type="match status" value="1"/>
</dbReference>
<evidence type="ECO:0000313" key="10">
    <source>
        <dbReference type="Proteomes" id="UP000464283"/>
    </source>
</evidence>
<keyword evidence="2" id="KW-0285">Flavoprotein</keyword>
<gene>
    <name evidence="9" type="ORF">EER00_00840</name>
</gene>
<dbReference type="InterPro" id="IPR012675">
    <property type="entry name" value="Beta-grasp_dom_sf"/>
</dbReference>
<dbReference type="CDD" id="cd00207">
    <property type="entry name" value="fer2"/>
    <property type="match status" value="1"/>
</dbReference>
<dbReference type="GO" id="GO:0016491">
    <property type="term" value="F:oxidoreductase activity"/>
    <property type="evidence" value="ECO:0007669"/>
    <property type="project" value="UniProtKB-KW"/>
</dbReference>
<keyword evidence="8" id="KW-0411">Iron-sulfur</keyword>
<dbReference type="SUPFAM" id="SSF52343">
    <property type="entry name" value="Ferredoxin reductase-like, C-terminal NADP-linked domain"/>
    <property type="match status" value="1"/>
</dbReference>
<dbReference type="SUPFAM" id="SSF63380">
    <property type="entry name" value="Riboflavin synthase domain-like"/>
    <property type="match status" value="1"/>
</dbReference>
<keyword evidence="7" id="KW-0408">Iron</keyword>
<keyword evidence="6" id="KW-0560">Oxidoreductase</keyword>
<evidence type="ECO:0000256" key="2">
    <source>
        <dbReference type="ARBA" id="ARBA00022630"/>
    </source>
</evidence>
<dbReference type="Pfam" id="PF00970">
    <property type="entry name" value="FAD_binding_6"/>
    <property type="match status" value="1"/>
</dbReference>
<dbReference type="PROSITE" id="PS51384">
    <property type="entry name" value="FAD_FR"/>
    <property type="match status" value="1"/>
</dbReference>
<dbReference type="PRINTS" id="PR00371">
    <property type="entry name" value="FPNCR"/>
</dbReference>
<evidence type="ECO:0000256" key="5">
    <source>
        <dbReference type="ARBA" id="ARBA00022827"/>
    </source>
</evidence>
<protein>
    <submittedName>
        <fullName evidence="9">Iron-sulfur cluster-binding domain-containing protein</fullName>
    </submittedName>
</protein>
<evidence type="ECO:0000256" key="1">
    <source>
        <dbReference type="ARBA" id="ARBA00001974"/>
    </source>
</evidence>
<dbReference type="RefSeq" id="WP_004024533.1">
    <property type="nucleotide sequence ID" value="NZ_AGFP01000002.1"/>
</dbReference>
<dbReference type="InterPro" id="IPR001041">
    <property type="entry name" value="2Fe-2S_ferredoxin-type"/>
</dbReference>
<keyword evidence="5" id="KW-0274">FAD</keyword>
<dbReference type="Pfam" id="PF00111">
    <property type="entry name" value="Fer2"/>
    <property type="match status" value="1"/>
</dbReference>
<evidence type="ECO:0000256" key="4">
    <source>
        <dbReference type="ARBA" id="ARBA00022723"/>
    </source>
</evidence>
<dbReference type="AlphaFoldDB" id="A0A6P1LH67"/>
<evidence type="ECO:0000256" key="3">
    <source>
        <dbReference type="ARBA" id="ARBA00022714"/>
    </source>
</evidence>
<dbReference type="InterPro" id="IPR017938">
    <property type="entry name" value="Riboflavin_synthase-like_b-brl"/>
</dbReference>
<dbReference type="EMBL" id="CP033512">
    <property type="protein sequence ID" value="QHG89445.1"/>
    <property type="molecule type" value="Genomic_DNA"/>
</dbReference>
<dbReference type="Gene3D" id="2.40.30.10">
    <property type="entry name" value="Translation factors"/>
    <property type="match status" value="1"/>
</dbReference>
<evidence type="ECO:0000256" key="7">
    <source>
        <dbReference type="ARBA" id="ARBA00023004"/>
    </source>
</evidence>
<dbReference type="Gene3D" id="3.10.20.30">
    <property type="match status" value="1"/>
</dbReference>
<name>A0A6P1LH67_MALIO</name>
<dbReference type="PANTHER" id="PTHR47354:SF6">
    <property type="entry name" value="NADH OXIDOREDUCTASE HCR"/>
    <property type="match status" value="1"/>
</dbReference>
<dbReference type="InterPro" id="IPR036010">
    <property type="entry name" value="2Fe-2S_ferredoxin-like_sf"/>
</dbReference>
<dbReference type="InterPro" id="IPR017927">
    <property type="entry name" value="FAD-bd_FR_type"/>
</dbReference>
<proteinExistence type="predicted"/>
<dbReference type="InterPro" id="IPR001433">
    <property type="entry name" value="OxRdtase_FAD/NAD-bd"/>
</dbReference>
<dbReference type="SUPFAM" id="SSF54292">
    <property type="entry name" value="2Fe-2S ferredoxin-like"/>
    <property type="match status" value="1"/>
</dbReference>
<evidence type="ECO:0000313" key="9">
    <source>
        <dbReference type="EMBL" id="QHG89445.1"/>
    </source>
</evidence>
<dbReference type="PRINTS" id="PR00406">
    <property type="entry name" value="CYTB5RDTASE"/>
</dbReference>
<comment type="cofactor">
    <cofactor evidence="1">
        <name>FAD</name>
        <dbReference type="ChEBI" id="CHEBI:57692"/>
    </cofactor>
</comment>
<dbReference type="InterPro" id="IPR008333">
    <property type="entry name" value="Cbr1-like_FAD-bd_dom"/>
</dbReference>
<evidence type="ECO:0000256" key="6">
    <source>
        <dbReference type="ARBA" id="ARBA00023002"/>
    </source>
</evidence>